<name>A0A8J9UJA4_9NEOP</name>
<protein>
    <submittedName>
        <fullName evidence="2">Uncharacterized protein</fullName>
    </submittedName>
</protein>
<proteinExistence type="predicted"/>
<dbReference type="EMBL" id="OV170222">
    <property type="protein sequence ID" value="CAH0720997.1"/>
    <property type="molecule type" value="Genomic_DNA"/>
</dbReference>
<evidence type="ECO:0000313" key="3">
    <source>
        <dbReference type="Proteomes" id="UP000838878"/>
    </source>
</evidence>
<dbReference type="OrthoDB" id="412814at2759"/>
<evidence type="ECO:0000313" key="2">
    <source>
        <dbReference type="EMBL" id="CAH0720997.1"/>
    </source>
</evidence>
<accession>A0A8J9UJA4</accession>
<feature type="non-terminal residue" evidence="2">
    <location>
        <position position="89"/>
    </location>
</feature>
<dbReference type="AlphaFoldDB" id="A0A8J9UJA4"/>
<organism evidence="2 3">
    <name type="scientific">Brenthis ino</name>
    <name type="common">lesser marbled fritillary</name>
    <dbReference type="NCBI Taxonomy" id="405034"/>
    <lineage>
        <taxon>Eukaryota</taxon>
        <taxon>Metazoa</taxon>
        <taxon>Ecdysozoa</taxon>
        <taxon>Arthropoda</taxon>
        <taxon>Hexapoda</taxon>
        <taxon>Insecta</taxon>
        <taxon>Pterygota</taxon>
        <taxon>Neoptera</taxon>
        <taxon>Endopterygota</taxon>
        <taxon>Lepidoptera</taxon>
        <taxon>Glossata</taxon>
        <taxon>Ditrysia</taxon>
        <taxon>Papilionoidea</taxon>
        <taxon>Nymphalidae</taxon>
        <taxon>Heliconiinae</taxon>
        <taxon>Argynnini</taxon>
        <taxon>Brenthis</taxon>
    </lineage>
</organism>
<sequence>MSSQPISATVANLRRRYNSQVYAQIQVHFLFLSLSYSGGTTRDTTGESSGCSRRRNDGFTCSPRHGGVTPPTSQLRAVTEAYYAERLNN</sequence>
<feature type="compositionally biased region" description="Polar residues" evidence="1">
    <location>
        <begin position="38"/>
        <end position="51"/>
    </location>
</feature>
<keyword evidence="3" id="KW-1185">Reference proteome</keyword>
<dbReference type="Proteomes" id="UP000838878">
    <property type="component" value="Chromosome 2"/>
</dbReference>
<reference evidence="2" key="1">
    <citation type="submission" date="2021-12" db="EMBL/GenBank/DDBJ databases">
        <authorList>
            <person name="Martin H S."/>
        </authorList>
    </citation>
    <scope>NUCLEOTIDE SEQUENCE</scope>
</reference>
<evidence type="ECO:0000256" key="1">
    <source>
        <dbReference type="SAM" id="MobiDB-lite"/>
    </source>
</evidence>
<feature type="region of interest" description="Disordered" evidence="1">
    <location>
        <begin position="38"/>
        <end position="73"/>
    </location>
</feature>
<gene>
    <name evidence="2" type="ORF">BINO364_LOCUS7148</name>
</gene>